<accession>A0A9J5YPA7</accession>
<proteinExistence type="predicted"/>
<dbReference type="PANTHER" id="PTHR33103">
    <property type="entry name" value="OS01G0153900 PROTEIN"/>
    <property type="match status" value="1"/>
</dbReference>
<dbReference type="InterPro" id="IPR007750">
    <property type="entry name" value="DUF674"/>
</dbReference>
<gene>
    <name evidence="1" type="ORF">H5410_033676</name>
</gene>
<evidence type="ECO:0000313" key="1">
    <source>
        <dbReference type="EMBL" id="KAG5602306.1"/>
    </source>
</evidence>
<keyword evidence="2" id="KW-1185">Reference proteome</keyword>
<dbReference type="Pfam" id="PF05056">
    <property type="entry name" value="DUF674"/>
    <property type="match status" value="1"/>
</dbReference>
<dbReference type="EMBL" id="JACXVP010000006">
    <property type="protein sequence ID" value="KAG5602306.1"/>
    <property type="molecule type" value="Genomic_DNA"/>
</dbReference>
<dbReference type="AlphaFoldDB" id="A0A9J5YPA7"/>
<organism evidence="1 2">
    <name type="scientific">Solanum commersonii</name>
    <name type="common">Commerson's wild potato</name>
    <name type="synonym">Commerson's nightshade</name>
    <dbReference type="NCBI Taxonomy" id="4109"/>
    <lineage>
        <taxon>Eukaryota</taxon>
        <taxon>Viridiplantae</taxon>
        <taxon>Streptophyta</taxon>
        <taxon>Embryophyta</taxon>
        <taxon>Tracheophyta</taxon>
        <taxon>Spermatophyta</taxon>
        <taxon>Magnoliopsida</taxon>
        <taxon>eudicotyledons</taxon>
        <taxon>Gunneridae</taxon>
        <taxon>Pentapetalae</taxon>
        <taxon>asterids</taxon>
        <taxon>lamiids</taxon>
        <taxon>Solanales</taxon>
        <taxon>Solanaceae</taxon>
        <taxon>Solanoideae</taxon>
        <taxon>Solaneae</taxon>
        <taxon>Solanum</taxon>
    </lineage>
</organism>
<reference evidence="1 2" key="1">
    <citation type="submission" date="2020-09" db="EMBL/GenBank/DDBJ databases">
        <title>De no assembly of potato wild relative species, Solanum commersonii.</title>
        <authorList>
            <person name="Cho K."/>
        </authorList>
    </citation>
    <scope>NUCLEOTIDE SEQUENCE [LARGE SCALE GENOMIC DNA]</scope>
    <source>
        <strain evidence="1">LZ3.2</strain>
        <tissue evidence="1">Leaf</tissue>
    </source>
</reference>
<sequence>METDEIKLSMKLLIDSKNKKVVFAEVEKDFVDFLFYILTLPLSTDTKLLKEKGMINIYERGESE</sequence>
<dbReference type="Proteomes" id="UP000824120">
    <property type="component" value="Chromosome 6"/>
</dbReference>
<dbReference type="PANTHER" id="PTHR33103:SF108">
    <property type="entry name" value="DUF674 DOMAIN-CONTAINING PROTEIN"/>
    <property type="match status" value="1"/>
</dbReference>
<evidence type="ECO:0000313" key="2">
    <source>
        <dbReference type="Proteomes" id="UP000824120"/>
    </source>
</evidence>
<comment type="caution">
    <text evidence="1">The sequence shown here is derived from an EMBL/GenBank/DDBJ whole genome shotgun (WGS) entry which is preliminary data.</text>
</comment>
<protein>
    <submittedName>
        <fullName evidence="1">Uncharacterized protein</fullName>
    </submittedName>
</protein>
<dbReference type="OrthoDB" id="1287966at2759"/>
<name>A0A9J5YPA7_SOLCO</name>